<protein>
    <submittedName>
        <fullName evidence="1">Uncharacterized protein</fullName>
    </submittedName>
</protein>
<name>A0A366EID7_9HYPH</name>
<dbReference type="SUPFAM" id="SSF54001">
    <property type="entry name" value="Cysteine proteinases"/>
    <property type="match status" value="1"/>
</dbReference>
<accession>A0A366EID7</accession>
<comment type="caution">
    <text evidence="1">The sequence shown here is derived from an EMBL/GenBank/DDBJ whole genome shotgun (WGS) entry which is preliminary data.</text>
</comment>
<dbReference type="Proteomes" id="UP000253529">
    <property type="component" value="Unassembled WGS sequence"/>
</dbReference>
<sequence length="336" mass="35918">MSSLNAFARAAAGDARRNAVTVTRLSAALACGAAAWMTVNALLPVAGPPPSAAERYVLPITAPQDQGDTGLCWVFATLSMLETNYMTRHPGAHVEFSRAALQLDSLADRFRRLARGEAGEFSDGGLAVEAVELIRRNGLLDRGDFHEIVNDDPVFASLKQAFAVTTAPEERESLLDDALRSALGVKPGTTHLEGKPVSPDALARAALGGEGWTEYDLAQDGVEGWGPSHDPEARPETRVRYVKRETLIDLIHASLKRSEAVVVGTVDHAFLVYGADYDRDGKPLAYLVKDSLSPYLYRADAEQLHGRLNDVTVALERDGTSAAMGSPTGQAGAGRL</sequence>
<gene>
    <name evidence="1" type="ORF">DFR50_15528</name>
</gene>
<dbReference type="InterPro" id="IPR038765">
    <property type="entry name" value="Papain-like_cys_pep_sf"/>
</dbReference>
<reference evidence="1 2" key="1">
    <citation type="submission" date="2018-06" db="EMBL/GenBank/DDBJ databases">
        <title>Genomic Encyclopedia of Type Strains, Phase IV (KMG-IV): sequencing the most valuable type-strain genomes for metagenomic binning, comparative biology and taxonomic classification.</title>
        <authorList>
            <person name="Goeker M."/>
        </authorList>
    </citation>
    <scope>NUCLEOTIDE SEQUENCE [LARGE SCALE GENOMIC DNA]</scope>
    <source>
        <strain evidence="1 2">DSM 24875</strain>
    </source>
</reference>
<proteinExistence type="predicted"/>
<dbReference type="PROSITE" id="PS00139">
    <property type="entry name" value="THIOL_PROTEASE_CYS"/>
    <property type="match status" value="1"/>
</dbReference>
<keyword evidence="2" id="KW-1185">Reference proteome</keyword>
<evidence type="ECO:0000313" key="1">
    <source>
        <dbReference type="EMBL" id="RBP02123.1"/>
    </source>
</evidence>
<dbReference type="InterPro" id="IPR000169">
    <property type="entry name" value="Pept_cys_AS"/>
</dbReference>
<dbReference type="OrthoDB" id="5318987at2"/>
<evidence type="ECO:0000313" key="2">
    <source>
        <dbReference type="Proteomes" id="UP000253529"/>
    </source>
</evidence>
<dbReference type="Gene3D" id="3.90.70.10">
    <property type="entry name" value="Cysteine proteinases"/>
    <property type="match status" value="1"/>
</dbReference>
<dbReference type="EMBL" id="QNRK01000055">
    <property type="protein sequence ID" value="RBP02123.1"/>
    <property type="molecule type" value="Genomic_DNA"/>
</dbReference>
<organism evidence="1 2">
    <name type="scientific">Roseiarcus fermentans</name>
    <dbReference type="NCBI Taxonomy" id="1473586"/>
    <lineage>
        <taxon>Bacteria</taxon>
        <taxon>Pseudomonadati</taxon>
        <taxon>Pseudomonadota</taxon>
        <taxon>Alphaproteobacteria</taxon>
        <taxon>Hyphomicrobiales</taxon>
        <taxon>Roseiarcaceae</taxon>
        <taxon>Roseiarcus</taxon>
    </lineage>
</organism>
<dbReference type="AlphaFoldDB" id="A0A366EID7"/>